<gene>
    <name evidence="1" type="ORF">HMPREF9384_0041</name>
</gene>
<name>F0IQC9_STRSA</name>
<reference evidence="1 2" key="1">
    <citation type="submission" date="2011-02" db="EMBL/GenBank/DDBJ databases">
        <authorList>
            <person name="Muzny D."/>
            <person name="Qin X."/>
            <person name="Deng J."/>
            <person name="Jiang H."/>
            <person name="Liu Y."/>
            <person name="Qu J."/>
            <person name="Song X.-Z."/>
            <person name="Zhang L."/>
            <person name="Thornton R."/>
            <person name="Coyle M."/>
            <person name="Francisco L."/>
            <person name="Jackson L."/>
            <person name="Javaid M."/>
            <person name="Korchina V."/>
            <person name="Kovar C."/>
            <person name="Mata R."/>
            <person name="Mathew T."/>
            <person name="Ngo R."/>
            <person name="Nguyen L."/>
            <person name="Nguyen N."/>
            <person name="Okwuonu G."/>
            <person name="Ongeri F."/>
            <person name="Pham C."/>
            <person name="Simmons D."/>
            <person name="Wilczek-Boney K."/>
            <person name="Hale W."/>
            <person name="Jakkamsetti A."/>
            <person name="Pham P."/>
            <person name="Ruth R."/>
            <person name="San Lucas F."/>
            <person name="Warren J."/>
            <person name="Zhang J."/>
            <person name="Zhao Z."/>
            <person name="Zhou C."/>
            <person name="Zhu D."/>
            <person name="Lee S."/>
            <person name="Bess C."/>
            <person name="Blankenburg K."/>
            <person name="Forbes L."/>
            <person name="Fu Q."/>
            <person name="Gubbala S."/>
            <person name="Hirani K."/>
            <person name="Jayaseelan J.C."/>
            <person name="Lara F."/>
            <person name="Munidasa M."/>
            <person name="Palculict T."/>
            <person name="Patil S."/>
            <person name="Pu L.-L."/>
            <person name="Saada N."/>
            <person name="Tang L."/>
            <person name="Weissenberger G."/>
            <person name="Zhu Y."/>
            <person name="Hemphill L."/>
            <person name="Shang Y."/>
            <person name="Youmans B."/>
            <person name="Ayvaz T."/>
            <person name="Ross M."/>
            <person name="Santibanez J."/>
            <person name="Aqrawi P."/>
            <person name="Gross S."/>
            <person name="Joshi V."/>
            <person name="Fowler G."/>
            <person name="Nazareth L."/>
            <person name="Reid J."/>
            <person name="Worley K."/>
            <person name="Petrosino J."/>
            <person name="Highlander S."/>
            <person name="Gibbs R."/>
        </authorList>
    </citation>
    <scope>NUCLEOTIDE SEQUENCE [LARGE SCALE GENOMIC DNA]</scope>
    <source>
        <strain evidence="1 2">SK160</strain>
    </source>
</reference>
<organism evidence="1 2">
    <name type="scientific">Streptococcus sanguinis SK160</name>
    <dbReference type="NCBI Taxonomy" id="888812"/>
    <lineage>
        <taxon>Bacteria</taxon>
        <taxon>Bacillati</taxon>
        <taxon>Bacillota</taxon>
        <taxon>Bacilli</taxon>
        <taxon>Lactobacillales</taxon>
        <taxon>Streptococcaceae</taxon>
        <taxon>Streptococcus</taxon>
    </lineage>
</organism>
<sequence length="42" mass="4814">MVKEVKNSLSKFTILSTPCKFTQKGCFPKETQPFTRVTSLDF</sequence>
<dbReference type="Proteomes" id="UP000004562">
    <property type="component" value="Unassembled WGS sequence"/>
</dbReference>
<dbReference type="EMBL" id="AEXZ01000001">
    <property type="protein sequence ID" value="EGD39939.1"/>
    <property type="molecule type" value="Genomic_DNA"/>
</dbReference>
<protein>
    <submittedName>
        <fullName evidence="1">Uncharacterized protein</fullName>
    </submittedName>
</protein>
<evidence type="ECO:0000313" key="1">
    <source>
        <dbReference type="EMBL" id="EGD39939.1"/>
    </source>
</evidence>
<comment type="caution">
    <text evidence="1">The sequence shown here is derived from an EMBL/GenBank/DDBJ whole genome shotgun (WGS) entry which is preliminary data.</text>
</comment>
<evidence type="ECO:0000313" key="2">
    <source>
        <dbReference type="Proteomes" id="UP000004562"/>
    </source>
</evidence>
<proteinExistence type="predicted"/>
<dbReference type="HOGENOM" id="CLU_3258703_0_0_9"/>
<accession>F0IQC9</accession>
<dbReference type="AlphaFoldDB" id="F0IQC9"/>